<feature type="compositionally biased region" description="Basic residues" evidence="16">
    <location>
        <begin position="220"/>
        <end position="229"/>
    </location>
</feature>
<keyword evidence="6 14" id="KW-0547">Nucleotide-binding</keyword>
<feature type="compositionally biased region" description="Pro residues" evidence="16">
    <location>
        <begin position="192"/>
        <end position="203"/>
    </location>
</feature>
<keyword evidence="8 14" id="KW-0067">ATP-binding</keyword>
<comment type="subcellular location">
    <subcellularLocation>
        <location evidence="1">Nucleus</location>
    </subcellularLocation>
</comment>
<evidence type="ECO:0000256" key="6">
    <source>
        <dbReference type="ARBA" id="ARBA00022741"/>
    </source>
</evidence>
<feature type="compositionally biased region" description="Basic and acidic residues" evidence="16">
    <location>
        <begin position="230"/>
        <end position="241"/>
    </location>
</feature>
<feature type="compositionally biased region" description="Basic and acidic residues" evidence="16">
    <location>
        <begin position="395"/>
        <end position="415"/>
    </location>
</feature>
<feature type="compositionally biased region" description="Low complexity" evidence="16">
    <location>
        <begin position="145"/>
        <end position="166"/>
    </location>
</feature>
<dbReference type="Gene3D" id="3.30.1490.70">
    <property type="match status" value="1"/>
</dbReference>
<evidence type="ECO:0000256" key="8">
    <source>
        <dbReference type="ARBA" id="ARBA00022840"/>
    </source>
</evidence>
<dbReference type="PANTHER" id="PTHR45674:SF4">
    <property type="entry name" value="DNA LIGASE 1"/>
    <property type="match status" value="1"/>
</dbReference>
<feature type="compositionally biased region" description="Basic and acidic residues" evidence="16">
    <location>
        <begin position="303"/>
        <end position="313"/>
    </location>
</feature>
<dbReference type="InterPro" id="IPR012309">
    <property type="entry name" value="DNA_ligase_ATP-dep_C"/>
</dbReference>
<keyword evidence="11" id="KW-0539">Nucleus</keyword>
<protein>
    <recommendedName>
        <fullName evidence="14">DNA ligase</fullName>
        <ecNumber evidence="14">6.5.1.1</ecNumber>
    </recommendedName>
</protein>
<comment type="catalytic activity">
    <reaction evidence="13 14">
        <text>ATP + (deoxyribonucleotide)n-3'-hydroxyl + 5'-phospho-(deoxyribonucleotide)m = (deoxyribonucleotide)n+m + AMP + diphosphate.</text>
        <dbReference type="EC" id="6.5.1.1"/>
    </reaction>
</comment>
<dbReference type="CDD" id="cd07969">
    <property type="entry name" value="OBF_DNA_ligase_I"/>
    <property type="match status" value="1"/>
</dbReference>
<dbReference type="Pfam" id="PF04679">
    <property type="entry name" value="DNA_ligase_A_C"/>
    <property type="match status" value="1"/>
</dbReference>
<dbReference type="GO" id="GO:0003677">
    <property type="term" value="F:DNA binding"/>
    <property type="evidence" value="ECO:0007669"/>
    <property type="project" value="InterPro"/>
</dbReference>
<proteinExistence type="inferred from homology"/>
<evidence type="ECO:0000256" key="15">
    <source>
        <dbReference type="RuleBase" id="RU004196"/>
    </source>
</evidence>
<dbReference type="InterPro" id="IPR016059">
    <property type="entry name" value="DNA_ligase_ATP-dep_CS"/>
</dbReference>
<dbReference type="Proteomes" id="UP000887568">
    <property type="component" value="Unplaced"/>
</dbReference>
<evidence type="ECO:0000256" key="10">
    <source>
        <dbReference type="ARBA" id="ARBA00023204"/>
    </source>
</evidence>
<evidence type="ECO:0000256" key="5">
    <source>
        <dbReference type="ARBA" id="ARBA00022705"/>
    </source>
</evidence>
<dbReference type="SUPFAM" id="SSF50249">
    <property type="entry name" value="Nucleic acid-binding proteins"/>
    <property type="match status" value="1"/>
</dbReference>
<dbReference type="InterPro" id="IPR000977">
    <property type="entry name" value="DNA_ligase_ATP-dep"/>
</dbReference>
<dbReference type="Pfam" id="PF01068">
    <property type="entry name" value="DNA_ligase_A_M"/>
    <property type="match status" value="1"/>
</dbReference>
<dbReference type="GO" id="GO:0051301">
    <property type="term" value="P:cell division"/>
    <property type="evidence" value="ECO:0007669"/>
    <property type="project" value="UniProtKB-KW"/>
</dbReference>
<keyword evidence="10 14" id="KW-0234">DNA repair</keyword>
<keyword evidence="19" id="KW-1185">Reference proteome</keyword>
<feature type="compositionally biased region" description="Basic residues" evidence="16">
    <location>
        <begin position="314"/>
        <end position="324"/>
    </location>
</feature>
<dbReference type="FunFam" id="1.10.3260.10:FF:000001">
    <property type="entry name" value="DNA ligase"/>
    <property type="match status" value="1"/>
</dbReference>
<feature type="compositionally biased region" description="Polar residues" evidence="16">
    <location>
        <begin position="89"/>
        <end position="100"/>
    </location>
</feature>
<dbReference type="CDD" id="cd07900">
    <property type="entry name" value="Adenylation_DNA_ligase_I_Euk"/>
    <property type="match status" value="1"/>
</dbReference>
<evidence type="ECO:0000256" key="12">
    <source>
        <dbReference type="ARBA" id="ARBA00023306"/>
    </source>
</evidence>
<feature type="region of interest" description="Disordered" evidence="16">
    <location>
        <begin position="89"/>
        <end position="417"/>
    </location>
</feature>
<dbReference type="InterPro" id="IPR012340">
    <property type="entry name" value="NA-bd_OB-fold"/>
</dbReference>
<dbReference type="Gene3D" id="2.40.50.140">
    <property type="entry name" value="Nucleic acid-binding proteins"/>
    <property type="match status" value="1"/>
</dbReference>
<keyword evidence="5" id="KW-0235">DNA replication</keyword>
<dbReference type="EC" id="6.5.1.1" evidence="14"/>
<feature type="domain" description="ATP-dependent DNA ligase family profile" evidence="17">
    <location>
        <begin position="815"/>
        <end position="951"/>
    </location>
</feature>
<dbReference type="SUPFAM" id="SSF117018">
    <property type="entry name" value="ATP-dependent DNA ligase DNA-binding domain"/>
    <property type="match status" value="1"/>
</dbReference>
<reference evidence="18" key="1">
    <citation type="submission" date="2022-11" db="UniProtKB">
        <authorList>
            <consortium name="EnsemblMetazoa"/>
        </authorList>
    </citation>
    <scope>IDENTIFICATION</scope>
</reference>
<dbReference type="GeneID" id="119734253"/>
<dbReference type="InterPro" id="IPR012308">
    <property type="entry name" value="DNA_ligase_ATP-dep_N"/>
</dbReference>
<dbReference type="NCBIfam" id="TIGR00574">
    <property type="entry name" value="dnl1"/>
    <property type="match status" value="1"/>
</dbReference>
<dbReference type="GO" id="GO:1903461">
    <property type="term" value="P:Okazaki fragment processing involved in mitotic DNA replication"/>
    <property type="evidence" value="ECO:0007669"/>
    <property type="project" value="TreeGrafter"/>
</dbReference>
<keyword evidence="12" id="KW-0131">Cell cycle</keyword>
<evidence type="ECO:0000256" key="2">
    <source>
        <dbReference type="ARBA" id="ARBA00007572"/>
    </source>
</evidence>
<sequence length="1088" mass="120757">MNGALIIGSRGFVFKRRVCDIFVRLQSHLSQYRSTRFALQSQWPCTCSCRRRSLTEIEASSFVFRNAPILTFNMAQRSIMSFFSPKRQIGTTDKAASTGNTKDDRSPLKVKNGTSLESPVQQTHKKSRRILDSDEEDSSENVGGTSPTKTPPRKTTPAKTTPAKSTPMEDALVEDTPKRKQATTAEQMTSDPVPPSPVTPSQPIPTASPMSTPGSIPLRKTARKHMRKRKAEEQKEEEGKDIATPIKGESESKKIKTEKLLTPVKASSKAAESSTEIDSPVSKVKDEMMDGVEEADDVTQAKASEEVKVEAKQAKKKEKSLKVKKSPEAKDKKAETKKTKTPPKKGSKREVLKPSTNNDEKTKTKPENSEDKTETAKSPKVKKELASPTSSKAASKKEAKGDKDEKTPVKKESKTPAKNVFGMFSKAATSDNMEYNPGASRYHPVNDACWKQGERVPYIALAKTFDIIEATSGRLKTIEILTDFLTSVMVLSPKDLEMCVYLCLNKIAPAYEGIELGIGETLLMKAIAQGTGRTMEKVKADAAQQGDLGLVAQSSRSNQRTMFTPARLTVLKVFNTLKEIATMSGNASMSRKIDKIKGLLVACRDCESKYIFRSLGGKLRIGLAEQSVLVAIGHAAVITPPGIASDSVSSKSKISDAMKKKMDDAALTVKTTYCELPNYGAIIPAMLEHGYEALPKHCKLTPGIPLKPMLAHPTKGVSEVLNRFQNMAFTCEYKYDGERAQIHLLGNGEIHIYSRNQENNTSKYPDIIKRLPNAYKPEKVKTCVLDAEAVAWDRENQQILPFQVLSTRKRKDAAEAEIKVQVCLFVFDLLFLNDEPLVTKTLRERRGLLHSHFNAVEGEFMFAKSMVSTDTEDIAAFLDESIKGNCEGLMVKTLDQDATYEIARRSHNWLKLKKDYLEGVGDTLDLVVIGGYHGRGKRAGTYGGFLLACYDDENEEFQTICKIGTGLKDEELDTHSKFFKAHVIDKPRPYYRHDTSHIPDHWFDAVQVWEVKAADLSISPTHRAAIGIVDPEKGISLRFPRFLRVRDDKKAEEATNSSQVATLYNNQDQIKNQKATGVLKPKASEDFY</sequence>
<evidence type="ECO:0000313" key="19">
    <source>
        <dbReference type="Proteomes" id="UP000887568"/>
    </source>
</evidence>
<evidence type="ECO:0000256" key="16">
    <source>
        <dbReference type="SAM" id="MobiDB-lite"/>
    </source>
</evidence>
<keyword evidence="4" id="KW-0132">Cell division</keyword>
<dbReference type="PROSITE" id="PS00697">
    <property type="entry name" value="DNA_LIGASE_A1"/>
    <property type="match status" value="1"/>
</dbReference>
<evidence type="ECO:0000259" key="17">
    <source>
        <dbReference type="PROSITE" id="PS50160"/>
    </source>
</evidence>
<dbReference type="RefSeq" id="XP_038063557.1">
    <property type="nucleotide sequence ID" value="XM_038207629.1"/>
</dbReference>
<dbReference type="GO" id="GO:0005524">
    <property type="term" value="F:ATP binding"/>
    <property type="evidence" value="ECO:0007669"/>
    <property type="project" value="UniProtKB-KW"/>
</dbReference>
<comment type="similarity">
    <text evidence="2 15">Belongs to the ATP-dependent DNA ligase family.</text>
</comment>
<feature type="compositionally biased region" description="Basic and acidic residues" evidence="16">
    <location>
        <begin position="325"/>
        <end position="338"/>
    </location>
</feature>
<keyword evidence="9 14" id="KW-0233">DNA recombination</keyword>
<dbReference type="PROSITE" id="PS50160">
    <property type="entry name" value="DNA_LIGASE_A3"/>
    <property type="match status" value="1"/>
</dbReference>
<dbReference type="AlphaFoldDB" id="A0A914AIK1"/>
<dbReference type="InterPro" id="IPR050191">
    <property type="entry name" value="ATP-dep_DNA_ligase"/>
</dbReference>
<dbReference type="Gene3D" id="3.30.470.30">
    <property type="entry name" value="DNA ligase/mRNA capping enzyme"/>
    <property type="match status" value="1"/>
</dbReference>
<dbReference type="FunFam" id="2.40.50.140:FF:000062">
    <property type="entry name" value="DNA ligase"/>
    <property type="match status" value="1"/>
</dbReference>
<dbReference type="GO" id="GO:0005634">
    <property type="term" value="C:nucleus"/>
    <property type="evidence" value="ECO:0007669"/>
    <property type="project" value="UniProtKB-SubCell"/>
</dbReference>
<dbReference type="PANTHER" id="PTHR45674">
    <property type="entry name" value="DNA LIGASE 1/3 FAMILY MEMBER"/>
    <property type="match status" value="1"/>
</dbReference>
<evidence type="ECO:0000256" key="3">
    <source>
        <dbReference type="ARBA" id="ARBA00022598"/>
    </source>
</evidence>
<feature type="compositionally biased region" description="Basic and acidic residues" evidence="16">
    <location>
        <begin position="248"/>
        <end position="259"/>
    </location>
</feature>
<evidence type="ECO:0000256" key="11">
    <source>
        <dbReference type="ARBA" id="ARBA00023242"/>
    </source>
</evidence>
<organism evidence="18 19">
    <name type="scientific">Patiria miniata</name>
    <name type="common">Bat star</name>
    <name type="synonym">Asterina miniata</name>
    <dbReference type="NCBI Taxonomy" id="46514"/>
    <lineage>
        <taxon>Eukaryota</taxon>
        <taxon>Metazoa</taxon>
        <taxon>Echinodermata</taxon>
        <taxon>Eleutherozoa</taxon>
        <taxon>Asterozoa</taxon>
        <taxon>Asteroidea</taxon>
        <taxon>Valvatacea</taxon>
        <taxon>Valvatida</taxon>
        <taxon>Asterinidae</taxon>
        <taxon>Patiria</taxon>
    </lineage>
</organism>
<dbReference type="OrthoDB" id="206088at2759"/>
<dbReference type="Gene3D" id="1.10.3260.10">
    <property type="entry name" value="DNA ligase, ATP-dependent, N-terminal domain"/>
    <property type="match status" value="1"/>
</dbReference>
<keyword evidence="7 14" id="KW-0227">DNA damage</keyword>
<evidence type="ECO:0000256" key="9">
    <source>
        <dbReference type="ARBA" id="ARBA00023172"/>
    </source>
</evidence>
<dbReference type="InterPro" id="IPR036599">
    <property type="entry name" value="DNA_ligase_N_sf"/>
</dbReference>
<dbReference type="EnsemblMetazoa" id="XM_038207629.1">
    <property type="protein sequence ID" value="XP_038063557.1"/>
    <property type="gene ID" value="LOC119734253"/>
</dbReference>
<dbReference type="FunFam" id="3.30.470.30:FF:000016">
    <property type="entry name" value="DNA ligase"/>
    <property type="match status" value="1"/>
</dbReference>
<dbReference type="GO" id="GO:0006281">
    <property type="term" value="P:DNA repair"/>
    <property type="evidence" value="ECO:0007669"/>
    <property type="project" value="UniProtKB-KW"/>
</dbReference>
<evidence type="ECO:0000313" key="18">
    <source>
        <dbReference type="EnsemblMetazoa" id="XP_038063557.1"/>
    </source>
</evidence>
<feature type="compositionally biased region" description="Low complexity" evidence="16">
    <location>
        <begin position="265"/>
        <end position="274"/>
    </location>
</feature>
<evidence type="ECO:0000256" key="13">
    <source>
        <dbReference type="ARBA" id="ARBA00034003"/>
    </source>
</evidence>
<evidence type="ECO:0000256" key="1">
    <source>
        <dbReference type="ARBA" id="ARBA00004123"/>
    </source>
</evidence>
<dbReference type="GO" id="GO:0071897">
    <property type="term" value="P:DNA biosynthetic process"/>
    <property type="evidence" value="ECO:0007669"/>
    <property type="project" value="InterPro"/>
</dbReference>
<evidence type="ECO:0000256" key="4">
    <source>
        <dbReference type="ARBA" id="ARBA00022618"/>
    </source>
</evidence>
<dbReference type="GO" id="GO:0006310">
    <property type="term" value="P:DNA recombination"/>
    <property type="evidence" value="ECO:0007669"/>
    <property type="project" value="UniProtKB-KW"/>
</dbReference>
<dbReference type="GO" id="GO:0003910">
    <property type="term" value="F:DNA ligase (ATP) activity"/>
    <property type="evidence" value="ECO:0007669"/>
    <property type="project" value="UniProtKB-EC"/>
</dbReference>
<feature type="compositionally biased region" description="Polar residues" evidence="16">
    <location>
        <begin position="112"/>
        <end position="122"/>
    </location>
</feature>
<accession>A0A914AIK1</accession>
<dbReference type="InterPro" id="IPR012310">
    <property type="entry name" value="DNA_ligase_ATP-dep_cent"/>
</dbReference>
<feature type="compositionally biased region" description="Basic and acidic residues" evidence="16">
    <location>
        <begin position="348"/>
        <end position="385"/>
    </location>
</feature>
<dbReference type="Pfam" id="PF04675">
    <property type="entry name" value="DNA_ligase_A_N"/>
    <property type="match status" value="1"/>
</dbReference>
<keyword evidence="3 14" id="KW-0436">Ligase</keyword>
<dbReference type="SUPFAM" id="SSF56091">
    <property type="entry name" value="DNA ligase/mRNA capping enzyme, catalytic domain"/>
    <property type="match status" value="1"/>
</dbReference>
<dbReference type="GO" id="GO:0005739">
    <property type="term" value="C:mitochondrion"/>
    <property type="evidence" value="ECO:0007669"/>
    <property type="project" value="TreeGrafter"/>
</dbReference>
<dbReference type="OMA" id="NDFTCEY"/>
<evidence type="ECO:0000256" key="14">
    <source>
        <dbReference type="RuleBase" id="RU000617"/>
    </source>
</evidence>
<dbReference type="PROSITE" id="PS00333">
    <property type="entry name" value="DNA_LIGASE_A2"/>
    <property type="match status" value="1"/>
</dbReference>
<name>A0A914AIK1_PATMI</name>
<evidence type="ECO:0000256" key="7">
    <source>
        <dbReference type="ARBA" id="ARBA00022763"/>
    </source>
</evidence>